<organism evidence="9 10">
    <name type="scientific">Prevotella corporis</name>
    <dbReference type="NCBI Taxonomy" id="28128"/>
    <lineage>
        <taxon>Bacteria</taxon>
        <taxon>Pseudomonadati</taxon>
        <taxon>Bacteroidota</taxon>
        <taxon>Bacteroidia</taxon>
        <taxon>Bacteroidales</taxon>
        <taxon>Prevotellaceae</taxon>
        <taxon>Prevotella</taxon>
    </lineage>
</organism>
<dbReference type="PATRIC" id="fig|28128.5.peg.2323"/>
<accession>A0A133PX37</accession>
<dbReference type="InterPro" id="IPR013785">
    <property type="entry name" value="Aldolase_TIM"/>
</dbReference>
<reference evidence="10" key="1">
    <citation type="submission" date="2016-01" db="EMBL/GenBank/DDBJ databases">
        <authorList>
            <person name="Mitreva M."/>
            <person name="Pepin K.H."/>
            <person name="Mihindukulasuriya K.A."/>
            <person name="Fulton R."/>
            <person name="Fronick C."/>
            <person name="O'Laughlin M."/>
            <person name="Miner T."/>
            <person name="Herter B."/>
            <person name="Rosa B.A."/>
            <person name="Cordes M."/>
            <person name="Tomlinson C."/>
            <person name="Wollam A."/>
            <person name="Palsikar V.B."/>
            <person name="Mardis E.R."/>
            <person name="Wilson R.K."/>
        </authorList>
    </citation>
    <scope>NUCLEOTIDE SEQUENCE [LARGE SCALE GENOMIC DNA]</scope>
    <source>
        <strain evidence="10">MJR7716</strain>
    </source>
</reference>
<keyword evidence="3" id="KW-0949">S-adenosyl-L-methionine</keyword>
<dbReference type="SFLD" id="SFLDG01384">
    <property type="entry name" value="thioether_bond_formation_requi"/>
    <property type="match status" value="1"/>
</dbReference>
<dbReference type="OrthoDB" id="9763993at2"/>
<dbReference type="PROSITE" id="PS51918">
    <property type="entry name" value="RADICAL_SAM"/>
    <property type="match status" value="1"/>
</dbReference>
<comment type="caution">
    <text evidence="9">The sequence shown here is derived from an EMBL/GenBank/DDBJ whole genome shotgun (WGS) entry which is preliminary data.</text>
</comment>
<dbReference type="NCBIfam" id="TIGR04148">
    <property type="entry name" value="GG_samocin_CFB"/>
    <property type="match status" value="1"/>
</dbReference>
<keyword evidence="10" id="KW-1185">Reference proteome</keyword>
<evidence type="ECO:0000256" key="2">
    <source>
        <dbReference type="ARBA" id="ARBA00022485"/>
    </source>
</evidence>
<dbReference type="InterPro" id="IPR000385">
    <property type="entry name" value="MoaA_NifB_PqqE_Fe-S-bd_CS"/>
</dbReference>
<dbReference type="SUPFAM" id="SSF102114">
    <property type="entry name" value="Radical SAM enzymes"/>
    <property type="match status" value="1"/>
</dbReference>
<dbReference type="SFLD" id="SFLDG01386">
    <property type="entry name" value="main_SPASM_domain-containing"/>
    <property type="match status" value="1"/>
</dbReference>
<evidence type="ECO:0000313" key="10">
    <source>
        <dbReference type="Proteomes" id="UP000070533"/>
    </source>
</evidence>
<dbReference type="CDD" id="cd01335">
    <property type="entry name" value="Radical_SAM"/>
    <property type="match status" value="1"/>
</dbReference>
<dbReference type="InterPro" id="IPR058240">
    <property type="entry name" value="rSAM_sf"/>
</dbReference>
<evidence type="ECO:0000256" key="5">
    <source>
        <dbReference type="ARBA" id="ARBA00023004"/>
    </source>
</evidence>
<dbReference type="Proteomes" id="UP000070533">
    <property type="component" value="Unassembled WGS sequence"/>
</dbReference>
<dbReference type="GO" id="GO:0016491">
    <property type="term" value="F:oxidoreductase activity"/>
    <property type="evidence" value="ECO:0007669"/>
    <property type="project" value="InterPro"/>
</dbReference>
<dbReference type="PANTHER" id="PTHR43273">
    <property type="entry name" value="ANAEROBIC SULFATASE-MATURATING ENZYME HOMOLOG ASLB-RELATED"/>
    <property type="match status" value="1"/>
</dbReference>
<comment type="cofactor">
    <cofactor evidence="1">
        <name>[4Fe-4S] cluster</name>
        <dbReference type="ChEBI" id="CHEBI:49883"/>
    </cofactor>
</comment>
<evidence type="ECO:0000256" key="7">
    <source>
        <dbReference type="ARBA" id="ARBA00023601"/>
    </source>
</evidence>
<feature type="domain" description="Radical SAM core" evidence="8">
    <location>
        <begin position="13"/>
        <end position="267"/>
    </location>
</feature>
<dbReference type="InterPro" id="IPR007197">
    <property type="entry name" value="rSAM"/>
</dbReference>
<evidence type="ECO:0000256" key="3">
    <source>
        <dbReference type="ARBA" id="ARBA00022691"/>
    </source>
</evidence>
<keyword evidence="5" id="KW-0408">Iron</keyword>
<dbReference type="EMBL" id="LRQG01000202">
    <property type="protein sequence ID" value="KXA34320.1"/>
    <property type="molecule type" value="Genomic_DNA"/>
</dbReference>
<dbReference type="SFLD" id="SFLDS00029">
    <property type="entry name" value="Radical_SAM"/>
    <property type="match status" value="1"/>
</dbReference>
<proteinExistence type="inferred from homology"/>
<protein>
    <submittedName>
        <fullName evidence="9">Radical SAM domain protein</fullName>
    </submittedName>
</protein>
<dbReference type="GO" id="GO:0051539">
    <property type="term" value="F:4 iron, 4 sulfur cluster binding"/>
    <property type="evidence" value="ECO:0007669"/>
    <property type="project" value="UniProtKB-KW"/>
</dbReference>
<evidence type="ECO:0000256" key="6">
    <source>
        <dbReference type="ARBA" id="ARBA00023014"/>
    </source>
</evidence>
<evidence type="ECO:0000256" key="4">
    <source>
        <dbReference type="ARBA" id="ARBA00022723"/>
    </source>
</evidence>
<gene>
    <name evidence="9" type="ORF">HMPREF3226_02258</name>
</gene>
<evidence type="ECO:0000259" key="8">
    <source>
        <dbReference type="PROSITE" id="PS51918"/>
    </source>
</evidence>
<evidence type="ECO:0000256" key="1">
    <source>
        <dbReference type="ARBA" id="ARBA00001966"/>
    </source>
</evidence>
<name>A0A133PX37_9BACT</name>
<keyword evidence="4" id="KW-0479">Metal-binding</keyword>
<dbReference type="PROSITE" id="PS01305">
    <property type="entry name" value="MOAA_NIFB_PQQE"/>
    <property type="match status" value="1"/>
</dbReference>
<dbReference type="RefSeq" id="WP_060941155.1">
    <property type="nucleotide sequence ID" value="NZ_KQ957311.1"/>
</dbReference>
<dbReference type="SFLD" id="SFLDG01067">
    <property type="entry name" value="SPASM/twitch_domain_containing"/>
    <property type="match status" value="1"/>
</dbReference>
<dbReference type="Pfam" id="PF04055">
    <property type="entry name" value="Radical_SAM"/>
    <property type="match status" value="1"/>
</dbReference>
<keyword evidence="6" id="KW-0411">Iron-sulfur</keyword>
<evidence type="ECO:0000313" key="9">
    <source>
        <dbReference type="EMBL" id="KXA34320.1"/>
    </source>
</evidence>
<dbReference type="PANTHER" id="PTHR43273:SF3">
    <property type="entry name" value="ANAEROBIC SULFATASE-MATURATING ENZYME HOMOLOG ASLB-RELATED"/>
    <property type="match status" value="1"/>
</dbReference>
<dbReference type="Gene3D" id="3.20.20.70">
    <property type="entry name" value="Aldolase class I"/>
    <property type="match status" value="1"/>
</dbReference>
<dbReference type="AlphaFoldDB" id="A0A133PX37"/>
<sequence length="413" mass="48268">MQQLTAEDVKLFFANTQQITFEVTERCNLNCKYCGYGSLYNNKDPRHNNNLTTNDALALLRKIKELWSKGYDVSGPSVIHISFYGGEPLLNMSLIRQIIDYVESEMKTFSKDFQFSMTTNAVLLRKYIDYLVKKNFRLLISLDGDEYANSYRVDTREHPSFHKVIDNIDYIKTVYPNFFLNNVDFNSVITNRTTNSSTISYIQKRYGKTPSTSEINNVGINPLMLRTFQEMYQPKNDDLSIQEEHTPDSFKHAPKFENVAKYFQMYSEYFFSDYNELLYLSNTSKSKPPTGTCLPFTKKIFISAYGKIFPCERIGFTYSLGKIQNGVVELDYQNVADKYNSYYSRISPVCSKCSDYRGCLNCFFNTGQLVFPNAKCNYFVTPKEFQLMQEEIYDFVRTFPESYEYIMTKYEII</sequence>
<dbReference type="InterPro" id="IPR026407">
    <property type="entry name" value="SAM_GG-Bacter"/>
</dbReference>
<keyword evidence="2" id="KW-0004">4Fe-4S</keyword>
<comment type="similarity">
    <text evidence="7">Belongs to the radical SAM superfamily. Anaerobic sulfatase-maturating enzyme family.</text>
</comment>
<dbReference type="STRING" id="28128.HMPREF3226_02258"/>
<dbReference type="InterPro" id="IPR023867">
    <property type="entry name" value="Sulphatase_maturase_rSAM"/>
</dbReference>
<dbReference type="GO" id="GO:0046872">
    <property type="term" value="F:metal ion binding"/>
    <property type="evidence" value="ECO:0007669"/>
    <property type="project" value="UniProtKB-KW"/>
</dbReference>